<dbReference type="GO" id="GO:0031032">
    <property type="term" value="P:actomyosin structure organization"/>
    <property type="evidence" value="ECO:0007669"/>
    <property type="project" value="TreeGrafter"/>
</dbReference>
<feature type="compositionally biased region" description="Low complexity" evidence="4">
    <location>
        <begin position="1274"/>
        <end position="1294"/>
    </location>
</feature>
<feature type="compositionally biased region" description="Low complexity" evidence="4">
    <location>
        <begin position="104"/>
        <end position="119"/>
    </location>
</feature>
<name>A0A8J2LEH5_9HEXA</name>
<feature type="coiled-coil region" evidence="3">
    <location>
        <begin position="1225"/>
        <end position="1259"/>
    </location>
</feature>
<dbReference type="GO" id="GO:0003774">
    <property type="term" value="F:cytoskeletal motor activity"/>
    <property type="evidence" value="ECO:0007669"/>
    <property type="project" value="InterPro"/>
</dbReference>
<feature type="domain" description="Myosin motor" evidence="6">
    <location>
        <begin position="986"/>
        <end position="1154"/>
    </location>
</feature>
<feature type="region of interest" description="Actin-binding" evidence="2">
    <location>
        <begin position="1032"/>
        <end position="1054"/>
    </location>
</feature>
<dbReference type="PROSITE" id="PS51456">
    <property type="entry name" value="MYOSIN_MOTOR"/>
    <property type="match status" value="1"/>
</dbReference>
<reference evidence="7" key="1">
    <citation type="submission" date="2021-06" db="EMBL/GenBank/DDBJ databases">
        <authorList>
            <person name="Hodson N. C."/>
            <person name="Mongue J. A."/>
            <person name="Jaron S. K."/>
        </authorList>
    </citation>
    <scope>NUCLEOTIDE SEQUENCE</scope>
</reference>
<feature type="compositionally biased region" description="Basic and acidic residues" evidence="4">
    <location>
        <begin position="35"/>
        <end position="50"/>
    </location>
</feature>
<dbReference type="InterPro" id="IPR001478">
    <property type="entry name" value="PDZ"/>
</dbReference>
<feature type="compositionally biased region" description="Basic and acidic residues" evidence="4">
    <location>
        <begin position="1"/>
        <end position="28"/>
    </location>
</feature>
<dbReference type="Proteomes" id="UP000708208">
    <property type="component" value="Unassembled WGS sequence"/>
</dbReference>
<proteinExistence type="inferred from homology"/>
<feature type="region of interest" description="Disordered" evidence="4">
    <location>
        <begin position="1511"/>
        <end position="1531"/>
    </location>
</feature>
<dbReference type="OrthoDB" id="2914378at2759"/>
<comment type="similarity">
    <text evidence="2">Belongs to the TRAFAC class myosin-kinesin ATPase superfamily. Myosin family.</text>
</comment>
<evidence type="ECO:0000313" key="7">
    <source>
        <dbReference type="EMBL" id="CAG7833673.1"/>
    </source>
</evidence>
<protein>
    <recommendedName>
        <fullName evidence="9">Unconventional myosin-XVIIIa</fullName>
    </recommendedName>
</protein>
<dbReference type="PANTHER" id="PTHR45615:SF36">
    <property type="entry name" value="MYOSIN HEAVY CHAIN-LIKE, ISOFORM B-RELATED"/>
    <property type="match status" value="1"/>
</dbReference>
<keyword evidence="2" id="KW-0505">Motor protein</keyword>
<keyword evidence="2" id="KW-0009">Actin-binding</keyword>
<dbReference type="PROSITE" id="PS50106">
    <property type="entry name" value="PDZ"/>
    <property type="match status" value="1"/>
</dbReference>
<dbReference type="GO" id="GO:0032982">
    <property type="term" value="C:myosin filament"/>
    <property type="evidence" value="ECO:0007669"/>
    <property type="project" value="TreeGrafter"/>
</dbReference>
<feature type="compositionally biased region" description="Low complexity" evidence="4">
    <location>
        <begin position="174"/>
        <end position="192"/>
    </location>
</feature>
<dbReference type="SMART" id="SM00228">
    <property type="entry name" value="PDZ"/>
    <property type="match status" value="1"/>
</dbReference>
<evidence type="ECO:0000313" key="8">
    <source>
        <dbReference type="Proteomes" id="UP000708208"/>
    </source>
</evidence>
<feature type="compositionally biased region" description="Low complexity" evidence="4">
    <location>
        <begin position="2165"/>
        <end position="2177"/>
    </location>
</feature>
<evidence type="ECO:0000256" key="4">
    <source>
        <dbReference type="SAM" id="MobiDB-lite"/>
    </source>
</evidence>
<evidence type="ECO:0000256" key="2">
    <source>
        <dbReference type="PROSITE-ProRule" id="PRU00782"/>
    </source>
</evidence>
<keyword evidence="2" id="KW-0518">Myosin</keyword>
<accession>A0A8J2LEH5</accession>
<dbReference type="InterPro" id="IPR002928">
    <property type="entry name" value="Myosin_tail"/>
</dbReference>
<evidence type="ECO:0008006" key="9">
    <source>
        <dbReference type="Google" id="ProtNLM"/>
    </source>
</evidence>
<evidence type="ECO:0000256" key="1">
    <source>
        <dbReference type="ARBA" id="ARBA00023054"/>
    </source>
</evidence>
<feature type="region of interest" description="Disordered" evidence="4">
    <location>
        <begin position="1271"/>
        <end position="1305"/>
    </location>
</feature>
<feature type="region of interest" description="Disordered" evidence="4">
    <location>
        <begin position="82"/>
        <end position="198"/>
    </location>
</feature>
<dbReference type="GO" id="GO:0016460">
    <property type="term" value="C:myosin II complex"/>
    <property type="evidence" value="ECO:0007669"/>
    <property type="project" value="TreeGrafter"/>
</dbReference>
<dbReference type="Pfam" id="PF01576">
    <property type="entry name" value="Myosin_tail_1"/>
    <property type="match status" value="1"/>
</dbReference>
<dbReference type="GO" id="GO:0051015">
    <property type="term" value="F:actin filament binding"/>
    <property type="evidence" value="ECO:0007669"/>
    <property type="project" value="TreeGrafter"/>
</dbReference>
<dbReference type="InterPro" id="IPR001609">
    <property type="entry name" value="Myosin_head_motor_dom-like"/>
</dbReference>
<evidence type="ECO:0000259" key="5">
    <source>
        <dbReference type="PROSITE" id="PS50106"/>
    </source>
</evidence>
<comment type="caution">
    <text evidence="7">The sequence shown here is derived from an EMBL/GenBank/DDBJ whole genome shotgun (WGS) entry which is preliminary data.</text>
</comment>
<dbReference type="GO" id="GO:0005524">
    <property type="term" value="F:ATP binding"/>
    <property type="evidence" value="ECO:0007669"/>
    <property type="project" value="InterPro"/>
</dbReference>
<dbReference type="GO" id="GO:0030017">
    <property type="term" value="C:sarcomere"/>
    <property type="evidence" value="ECO:0007669"/>
    <property type="project" value="UniProtKB-ARBA"/>
</dbReference>
<gene>
    <name evidence="7" type="ORF">AFUS01_LOCUS43268</name>
</gene>
<organism evidence="7 8">
    <name type="scientific">Allacma fusca</name>
    <dbReference type="NCBI Taxonomy" id="39272"/>
    <lineage>
        <taxon>Eukaryota</taxon>
        <taxon>Metazoa</taxon>
        <taxon>Ecdysozoa</taxon>
        <taxon>Arthropoda</taxon>
        <taxon>Hexapoda</taxon>
        <taxon>Collembola</taxon>
        <taxon>Symphypleona</taxon>
        <taxon>Sminthuridae</taxon>
        <taxon>Allacma</taxon>
    </lineage>
</organism>
<feature type="compositionally biased region" description="Basic residues" evidence="4">
    <location>
        <begin position="51"/>
        <end position="61"/>
    </location>
</feature>
<feature type="compositionally biased region" description="Acidic residues" evidence="4">
    <location>
        <begin position="2153"/>
        <end position="2164"/>
    </location>
</feature>
<feature type="coiled-coil region" evidence="3">
    <location>
        <begin position="1583"/>
        <end position="1656"/>
    </location>
</feature>
<feature type="region of interest" description="Disordered" evidence="4">
    <location>
        <begin position="1"/>
        <end position="67"/>
    </location>
</feature>
<dbReference type="EMBL" id="CAJVCH010569973">
    <property type="protein sequence ID" value="CAG7833673.1"/>
    <property type="molecule type" value="Genomic_DNA"/>
</dbReference>
<dbReference type="Pfam" id="PF00063">
    <property type="entry name" value="Myosin_head"/>
    <property type="match status" value="2"/>
</dbReference>
<feature type="region of interest" description="Disordered" evidence="4">
    <location>
        <begin position="2152"/>
        <end position="2180"/>
    </location>
</feature>
<evidence type="ECO:0000259" key="6">
    <source>
        <dbReference type="PROSITE" id="PS51456"/>
    </source>
</evidence>
<sequence>MFQFMRKSEKDREKEKKPGKPEKPDKGSLGKKVKDKLSPEDLHRLDEIRRSFKLGKGKKDKPKLPSGIIADYSENFMSPLLTVTSPLKSPDSGSGEGDGFPPISHSDSSESSLSSTSVSLKEPAPGPDFATKPPRAPVTARKTPPPIPSRKPPSSIRYSSDVGTSEIQLGAGLSRPPTSASSSSFTPSYITPPQSPSHKSLNLSKFYCVPELDLSEKVLPHIITKRGLLRTLLVERQPSGDFGFSLRRASLTLKDGFQETILYAEPSHSKINGVSDVFLLPGDRLVTVNGVSVENKGRDEVINLIRSSQYSVTLQVQTNPLWVENIHRVRYQKEEDKTDGTTSRRGVWIVHKNGFVSGHVLEKVEDTGKCKVKLDTGQIYEVDEDDIENTNPESLDNISQLWNLNLINESSILHILRNRFHSSLPFTLSTYRNVLYLTRNAKLDTENYKFLRQVTQPFSSSKLHPNIYSLVLQSYRALVTSKRNQSIIIHGEAGNVTKRECAREILRYLSEGKGPHIDSKFSSVPNPNTNNPTGTFWDRLQAVEDLIHFFCSSDSNHVKGSKLYNLEFDLGGRLVGINAQIFTLDLERMYDGPYFTVLQALHDLSISAIDVLGPFPYLKQLRKDLLLEEADTGAPVKQSTPFFSSEISRSGAIEENLQKIGKISEAMLLLGLGETFTKSVWSVFGAVYHLGHVVGTLSNALNSHIKESGAGQMKHAEGGERHFKNACALLGLPTERVEKSLVSEETEVARLRNVMGFAIGLYFESINTVFTTVNKNNSVGFRNIQCLSINVVEIGHSSATPGRFGDLAVNYINERLARLMKDINFDRLTRIYKSEGLETESATTPVSPTGKDVLTVTNGHLKDGSDLTNYYDVLPLLDSFPANTTSTNAHQKKGKGLLFLIDEAKEPVRFLEKFETEFFGENEFRNLYWVDFRNTTISLCHSNGTRIVEYDVKKVLSHADVVSASKFTNLLLQESQKDNINCMFLKSSSPIIGLCMSSNASEISLRRASSIRRNYATTWKKKNASLNIKIQADYLIEILERTQVQMLHCLNPSESPASVDLDIANLRNQIRSVNLPDTIRFFKGGYPRYMLHQEFARKFKCLGSPGLADEGLGIRDRVLDVFNKQDVPSNSYQLGNTMVFMKQWLMEELEQKRDDKLESKIMAFQSFCRGFLARRHLEKMKVKDIAVRCVQKNVRKLLAVRNWTWWKLYQQISPLLKVQSSHEKLHSALDELASLKIRFEKADSEKNRLKSENERLEIKCKMSSYLRGVDPMFSRSPSSPIRTSRPSSSVSLSSGKWKPKLPPVRSHVRDSLSTFGNRALSSLPVRKKLVQYPQDGVVIRAGFSILPPGISKTTFRTKYEPSPAHKDPQTDSARLTVQIQDFLKRSDHIEQQWSQMTGKKHYPKARDKVKTSIAIRGFQMSHSSSLATMEDVDSSFVLQHSETMSLLDVANPFDEMDESEVDLVKDSQDPAVWDCSELESFDLEPESFQDNDPKKEPNSIQPKVNELTAELSEEQTTSAMTSEKLDAETNEKQKLENQLSQIKSHCQSIENEKHQLELDLAYSMSEVNGDTNLDDYNEDSLYKQRWERANRELEIQKQRLKQREQDHLDQIMVLKKSLEKKCSDAWEEAEEQRQVVAQLKRRIQKLSSELSDVRCLLQEETSRSSLLEKKQRRVDTEISSINTQLEKERLNKERACRERDAALIQSDSLNNELQSVKMDLQMKESKLASLEAELEESSRFSGSNEQLNALRKARTDLLMKVKEQEEELDDLAGQVQTLEAAKLRLEMQFEQVKKEHKREIQQREDELEDVRSSAHKKVKALECQLEAEHEERTAILRAKQEFERKFYDLEELSSQRSVSQEQVTRLKRELKRTRALLKDAQTIVEQSKNDSMNKGMLRQLRHQLEDSESQKARLNRAKQKLEEELSDALLQLEDMTKNRNESENVKNVLLREKSQMQMQFEEYEEQLSEVMRKYKASVDQLSLEQNALSEQSMQISELESANSSLKETIAELNAKLESLEEDQASQQIQKRFHMKIRELETRMELETTTKGRLEGQVARLKEHIEKLHEDVKAAQTREYLVIDKYKKVERQLRDSKEEINRNSQKDTEAQSRRIMLEKQLDSADLEISTLKNDLKLAMQRIEDLTAAIKECDEVSEDDEDEDSSTESVTSDTEITESLPHTHISLDFDCKNKKQRSIADSYS</sequence>
<keyword evidence="8" id="KW-1185">Reference proteome</keyword>
<comment type="caution">
    <text evidence="2">Lacks conserved residue(s) required for the propagation of feature annotation.</text>
</comment>
<dbReference type="PANTHER" id="PTHR45615">
    <property type="entry name" value="MYOSIN HEAVY CHAIN, NON-MUSCLE"/>
    <property type="match status" value="1"/>
</dbReference>
<keyword evidence="1 3" id="KW-0175">Coiled coil</keyword>
<dbReference type="PROSITE" id="PS50096">
    <property type="entry name" value="IQ"/>
    <property type="match status" value="1"/>
</dbReference>
<feature type="domain" description="PDZ" evidence="5">
    <location>
        <begin position="231"/>
        <end position="320"/>
    </location>
</feature>
<dbReference type="SMART" id="SM00242">
    <property type="entry name" value="MYSc"/>
    <property type="match status" value="1"/>
</dbReference>
<evidence type="ECO:0000256" key="3">
    <source>
        <dbReference type="SAM" id="Coils"/>
    </source>
</evidence>